<dbReference type="OrthoDB" id="517007at2"/>
<dbReference type="PRINTS" id="PR00080">
    <property type="entry name" value="SDRFAMILY"/>
</dbReference>
<dbReference type="AlphaFoldDB" id="A0A1G9EN98"/>
<dbReference type="GO" id="GO:0016616">
    <property type="term" value="F:oxidoreductase activity, acting on the CH-OH group of donors, NAD or NADP as acceptor"/>
    <property type="evidence" value="ECO:0007669"/>
    <property type="project" value="TreeGrafter"/>
</dbReference>
<dbReference type="PROSITE" id="PS00061">
    <property type="entry name" value="ADH_SHORT"/>
    <property type="match status" value="1"/>
</dbReference>
<dbReference type="InterPro" id="IPR057326">
    <property type="entry name" value="KR_dom"/>
</dbReference>
<proteinExistence type="inferred from homology"/>
<dbReference type="FunFam" id="3.40.50.720:FF:000173">
    <property type="entry name" value="3-oxoacyl-[acyl-carrier protein] reductase"/>
    <property type="match status" value="1"/>
</dbReference>
<organism evidence="4 5">
    <name type="scientific">Actinopolyspora mzabensis</name>
    <dbReference type="NCBI Taxonomy" id="995066"/>
    <lineage>
        <taxon>Bacteria</taxon>
        <taxon>Bacillati</taxon>
        <taxon>Actinomycetota</taxon>
        <taxon>Actinomycetes</taxon>
        <taxon>Actinopolysporales</taxon>
        <taxon>Actinopolysporaceae</taxon>
        <taxon>Actinopolyspora</taxon>
    </lineage>
</organism>
<dbReference type="PRINTS" id="PR00081">
    <property type="entry name" value="GDHRDH"/>
</dbReference>
<dbReference type="InterPro" id="IPR020904">
    <property type="entry name" value="Sc_DH/Rdtase_CS"/>
</dbReference>
<evidence type="ECO:0000256" key="2">
    <source>
        <dbReference type="ARBA" id="ARBA00023002"/>
    </source>
</evidence>
<reference evidence="5" key="1">
    <citation type="submission" date="2016-10" db="EMBL/GenBank/DDBJ databases">
        <authorList>
            <person name="Varghese N."/>
            <person name="Submissions S."/>
        </authorList>
    </citation>
    <scope>NUCLEOTIDE SEQUENCE [LARGE SCALE GENOMIC DNA]</scope>
    <source>
        <strain evidence="5">DSM 45460</strain>
    </source>
</reference>
<dbReference type="Proteomes" id="UP000199213">
    <property type="component" value="Unassembled WGS sequence"/>
</dbReference>
<evidence type="ECO:0000259" key="3">
    <source>
        <dbReference type="SMART" id="SM00822"/>
    </source>
</evidence>
<gene>
    <name evidence="4" type="ORF">SAMN04487820_112159</name>
</gene>
<evidence type="ECO:0000313" key="5">
    <source>
        <dbReference type="Proteomes" id="UP000199213"/>
    </source>
</evidence>
<dbReference type="PANTHER" id="PTHR42760:SF135">
    <property type="entry name" value="BLL7886 PROTEIN"/>
    <property type="match status" value="1"/>
</dbReference>
<dbReference type="InterPro" id="IPR036291">
    <property type="entry name" value="NAD(P)-bd_dom_sf"/>
</dbReference>
<name>A0A1G9EN98_ACTMZ</name>
<dbReference type="GO" id="GO:0030497">
    <property type="term" value="P:fatty acid elongation"/>
    <property type="evidence" value="ECO:0007669"/>
    <property type="project" value="TreeGrafter"/>
</dbReference>
<feature type="domain" description="Ketoreductase" evidence="3">
    <location>
        <begin position="7"/>
        <end position="192"/>
    </location>
</feature>
<dbReference type="EMBL" id="FNFM01000012">
    <property type="protein sequence ID" value="SDK77521.1"/>
    <property type="molecule type" value="Genomic_DNA"/>
</dbReference>
<protein>
    <submittedName>
        <fullName evidence="4">2-hydroxycyclohexanecarboxyl-CoA dehydrogenase</fullName>
    </submittedName>
</protein>
<dbReference type="InterPro" id="IPR002347">
    <property type="entry name" value="SDR_fam"/>
</dbReference>
<evidence type="ECO:0000256" key="1">
    <source>
        <dbReference type="ARBA" id="ARBA00006484"/>
    </source>
</evidence>
<keyword evidence="2" id="KW-0560">Oxidoreductase</keyword>
<dbReference type="Gene3D" id="3.40.50.720">
    <property type="entry name" value="NAD(P)-binding Rossmann-like Domain"/>
    <property type="match status" value="1"/>
</dbReference>
<accession>A0A1G9EN98</accession>
<dbReference type="Pfam" id="PF13561">
    <property type="entry name" value="adh_short_C2"/>
    <property type="match status" value="1"/>
</dbReference>
<dbReference type="SMART" id="SM00822">
    <property type="entry name" value="PKS_KR"/>
    <property type="match status" value="1"/>
</dbReference>
<comment type="similarity">
    <text evidence="1">Belongs to the short-chain dehydrogenases/reductases (SDR) family.</text>
</comment>
<evidence type="ECO:0000313" key="4">
    <source>
        <dbReference type="EMBL" id="SDK77521.1"/>
    </source>
</evidence>
<dbReference type="RefSeq" id="WP_092631439.1">
    <property type="nucleotide sequence ID" value="NZ_FNFM01000012.1"/>
</dbReference>
<dbReference type="SUPFAM" id="SSF51735">
    <property type="entry name" value="NAD(P)-binding Rossmann-fold domains"/>
    <property type="match status" value="1"/>
</dbReference>
<dbReference type="PANTHER" id="PTHR42760">
    <property type="entry name" value="SHORT-CHAIN DEHYDROGENASES/REDUCTASES FAMILY MEMBER"/>
    <property type="match status" value="1"/>
</dbReference>
<sequence>MGHSATATAVITGAGSERGIGRRTAHRLAEAGFAIAVLDLDEAAAKTTADIVAREHGVPTLGVTADVTDADSVDRAVETVETSELPTTTALVNNAGITRPTPFLDIERAEWDAVFEVNVTGTYLVTRRVLPGLIERGYGRIVNLSSVSGERGGGVFGGTHYSAAKAAVLGLTRALAREVGEHGIVVNSVAPGLIDTDITGGLLSGERKQQLVSGIPVGRNGDTDDVAGMITFLAGPDVGYITGATFDVNGGSHIH</sequence>
<keyword evidence="5" id="KW-1185">Reference proteome</keyword>